<gene>
    <name evidence="2" type="ORF">SAMN02745218_01174</name>
</gene>
<sequence>MDGVTIIDVWGKDGWVDINAYSTVEVQGGVKQDHSSTFYIMLAQDTANTSEINSVISLSTQARDEANAAKSAANTAAINAQNAYNKAEEARARAADAANNTWDETESKSAATLAKEARDKANQALTAITNLQNSMVPVILRISGYNGATCTTGSTFNVVVQAPGATEFRVKADTGSWSAWTPVSGYATATGITGNGAHTIFVEVRNAAGATASGQMTMFKL</sequence>
<evidence type="ECO:0000313" key="3">
    <source>
        <dbReference type="Proteomes" id="UP000184196"/>
    </source>
</evidence>
<evidence type="ECO:0000256" key="1">
    <source>
        <dbReference type="SAM" id="Coils"/>
    </source>
</evidence>
<dbReference type="Proteomes" id="UP000184196">
    <property type="component" value="Unassembled WGS sequence"/>
</dbReference>
<name>A0A1M4XUW6_9FIRM</name>
<dbReference type="OrthoDB" id="1809946at2"/>
<dbReference type="AlphaFoldDB" id="A0A1M4XUW6"/>
<proteinExistence type="predicted"/>
<evidence type="ECO:0000313" key="2">
    <source>
        <dbReference type="EMBL" id="SHE97083.1"/>
    </source>
</evidence>
<accession>A0A1M4XUW6</accession>
<protein>
    <submittedName>
        <fullName evidence="2">Uncharacterized protein</fullName>
    </submittedName>
</protein>
<reference evidence="3" key="1">
    <citation type="submission" date="2016-11" db="EMBL/GenBank/DDBJ databases">
        <authorList>
            <person name="Varghese N."/>
            <person name="Submissions S."/>
        </authorList>
    </citation>
    <scope>NUCLEOTIDE SEQUENCE [LARGE SCALE GENOMIC DNA]</scope>
    <source>
        <strain evidence="3">DSM 11792</strain>
    </source>
</reference>
<keyword evidence="1" id="KW-0175">Coiled coil</keyword>
<organism evidence="2 3">
    <name type="scientific">Desulfofundulus australicus DSM 11792</name>
    <dbReference type="NCBI Taxonomy" id="1121425"/>
    <lineage>
        <taxon>Bacteria</taxon>
        <taxon>Bacillati</taxon>
        <taxon>Bacillota</taxon>
        <taxon>Clostridia</taxon>
        <taxon>Eubacteriales</taxon>
        <taxon>Peptococcaceae</taxon>
        <taxon>Desulfofundulus</taxon>
    </lineage>
</organism>
<feature type="coiled-coil region" evidence="1">
    <location>
        <begin position="77"/>
        <end position="134"/>
    </location>
</feature>
<keyword evidence="3" id="KW-1185">Reference proteome</keyword>
<dbReference type="RefSeq" id="WP_073164038.1">
    <property type="nucleotide sequence ID" value="NZ_FQUW01000012.1"/>
</dbReference>
<dbReference type="EMBL" id="FQUW01000012">
    <property type="protein sequence ID" value="SHE97083.1"/>
    <property type="molecule type" value="Genomic_DNA"/>
</dbReference>